<comment type="caution">
    <text evidence="2">The sequence shown here is derived from an EMBL/GenBank/DDBJ whole genome shotgun (WGS) entry which is preliminary data.</text>
</comment>
<feature type="transmembrane region" description="Helical" evidence="1">
    <location>
        <begin position="123"/>
        <end position="146"/>
    </location>
</feature>
<accession>A0ABW2ZN83</accession>
<keyword evidence="3" id="KW-1185">Reference proteome</keyword>
<dbReference type="Proteomes" id="UP001597042">
    <property type="component" value="Unassembled WGS sequence"/>
</dbReference>
<dbReference type="RefSeq" id="WP_378751751.1">
    <property type="nucleotide sequence ID" value="NZ_JBHSSV010000006.1"/>
</dbReference>
<gene>
    <name evidence="2" type="ORF">ACFQZV_01985</name>
</gene>
<dbReference type="EMBL" id="JBHTIM010000001">
    <property type="protein sequence ID" value="MFD0780066.1"/>
    <property type="molecule type" value="Genomic_DNA"/>
</dbReference>
<evidence type="ECO:0000313" key="3">
    <source>
        <dbReference type="Proteomes" id="UP001597042"/>
    </source>
</evidence>
<protein>
    <submittedName>
        <fullName evidence="2">Uncharacterized protein</fullName>
    </submittedName>
</protein>
<reference evidence="3" key="1">
    <citation type="journal article" date="2019" name="Int. J. Syst. Evol. Microbiol.">
        <title>The Global Catalogue of Microorganisms (GCM) 10K type strain sequencing project: providing services to taxonomists for standard genome sequencing and annotation.</title>
        <authorList>
            <consortium name="The Broad Institute Genomics Platform"/>
            <consortium name="The Broad Institute Genome Sequencing Center for Infectious Disease"/>
            <person name="Wu L."/>
            <person name="Ma J."/>
        </authorList>
    </citation>
    <scope>NUCLEOTIDE SEQUENCE [LARGE SCALE GENOMIC DNA]</scope>
    <source>
        <strain evidence="3">CCUG 50754</strain>
    </source>
</reference>
<keyword evidence="1" id="KW-0812">Transmembrane</keyword>
<feature type="transmembrane region" description="Helical" evidence="1">
    <location>
        <begin position="49"/>
        <end position="72"/>
    </location>
</feature>
<feature type="transmembrane region" description="Helical" evidence="1">
    <location>
        <begin position="153"/>
        <end position="172"/>
    </location>
</feature>
<feature type="transmembrane region" description="Helical" evidence="1">
    <location>
        <begin position="84"/>
        <end position="103"/>
    </location>
</feature>
<keyword evidence="1" id="KW-1133">Transmembrane helix</keyword>
<evidence type="ECO:0000256" key="1">
    <source>
        <dbReference type="SAM" id="Phobius"/>
    </source>
</evidence>
<proteinExistence type="predicted"/>
<name>A0ABW2ZN83_9MICO</name>
<keyword evidence="1" id="KW-0472">Membrane</keyword>
<sequence>MWVVLLSGLVAILIGPATSWLVREQLHVNCSMGAPGSEGANTWACSDGIGYLGVALVLGAMWFVVVLSGSLVAGLVRHERAARVLLFILAAISSGWILGWTWYGADRLVGDEYAPVSGPGYWAMAVGPAAIACAVALLAGLAGLVIRGRVACIFSLAAVIAFAVAILLQPGLSINVVPAAGVAAAATARAWPPGAGAEAVR</sequence>
<organism evidence="2 3">
    <name type="scientific">Microbacterium koreense</name>
    <dbReference type="NCBI Taxonomy" id="323761"/>
    <lineage>
        <taxon>Bacteria</taxon>
        <taxon>Bacillati</taxon>
        <taxon>Actinomycetota</taxon>
        <taxon>Actinomycetes</taxon>
        <taxon>Micrococcales</taxon>
        <taxon>Microbacteriaceae</taxon>
        <taxon>Microbacterium</taxon>
    </lineage>
</organism>
<evidence type="ECO:0000313" key="2">
    <source>
        <dbReference type="EMBL" id="MFD0780066.1"/>
    </source>
</evidence>